<evidence type="ECO:0000256" key="1">
    <source>
        <dbReference type="SAM" id="Coils"/>
    </source>
</evidence>
<dbReference type="InterPro" id="IPR039498">
    <property type="entry name" value="NTP_transf_5"/>
</dbReference>
<evidence type="ECO:0008006" key="4">
    <source>
        <dbReference type="Google" id="ProtNLM"/>
    </source>
</evidence>
<feature type="coiled-coil region" evidence="1">
    <location>
        <begin position="44"/>
        <end position="76"/>
    </location>
</feature>
<keyword evidence="1" id="KW-0175">Coiled coil</keyword>
<accession>A0A2S5D1K5</accession>
<dbReference type="Proteomes" id="UP000237319">
    <property type="component" value="Unassembled WGS sequence"/>
</dbReference>
<protein>
    <recommendedName>
        <fullName evidence="4">Nucleotidyltransferase family protein</fullName>
    </recommendedName>
</protein>
<keyword evidence="3" id="KW-1185">Reference proteome</keyword>
<dbReference type="AlphaFoldDB" id="A0A2S5D1K5"/>
<name>A0A2S5D1K5_LYSSH</name>
<proteinExistence type="predicted"/>
<sequence length="403" mass="48668">MLKEKIDLYKACINETTGLNKKFSFNCISENKLIDQLIYSSYNIKDLDNENRKYLIKKRELRLKEIKNVIRVLNKQERKFIIIKGISIQKYYPNNIKRQFHDLDIVVKEFDEFCDILKILLELGYKYKFTPAICQRENEIFGVVEVYKELNDNIKNFIELNCGGFPVSYYSWLNFKHLWEQKQHYSFEGLNFYMPSDTMNLLILVAEAGGNHKLRVRDFIDYRYLLNTNIDWNLFRYHIKRLHLKKDYKDLKTLYLKLESFNNKSKIRNLSSWERKRNIYRFFYHDMIHVIKHPRRLKLIFFILLESIADSLLENDKIIDFFLKSQRVFKPRIKFESGGIINTVYLNSLLKVEFEVWEENNYLLIGTPLGVFLGTIFGIYEDELDEINKIFSEKYKEMNNFNC</sequence>
<dbReference type="EMBL" id="PGLV01000001">
    <property type="protein sequence ID" value="POZ56945.1"/>
    <property type="molecule type" value="Genomic_DNA"/>
</dbReference>
<evidence type="ECO:0000313" key="2">
    <source>
        <dbReference type="EMBL" id="POZ56945.1"/>
    </source>
</evidence>
<evidence type="ECO:0000313" key="3">
    <source>
        <dbReference type="Proteomes" id="UP000237319"/>
    </source>
</evidence>
<reference evidence="2 3" key="1">
    <citation type="submission" date="2017-11" db="EMBL/GenBank/DDBJ databases">
        <title>Genome sequence of Lysinibacillus sphaericus, a lignin-degrading bacteria isolated from municipal solid waste soil.</title>
        <authorList>
            <person name="Persinoti G.F."/>
            <person name="Paixao D.A."/>
            <person name="Bugg T.D."/>
            <person name="Squina F.M."/>
        </authorList>
    </citation>
    <scope>NUCLEOTIDE SEQUENCE [LARGE SCALE GENOMIC DNA]</scope>
    <source>
        <strain evidence="2 3">A1</strain>
    </source>
</reference>
<dbReference type="Pfam" id="PF14907">
    <property type="entry name" value="NTP_transf_5"/>
    <property type="match status" value="1"/>
</dbReference>
<comment type="caution">
    <text evidence="2">The sequence shown here is derived from an EMBL/GenBank/DDBJ whole genome shotgun (WGS) entry which is preliminary data.</text>
</comment>
<dbReference type="RefSeq" id="WP_103976964.1">
    <property type="nucleotide sequence ID" value="NZ_PGLV01000001.1"/>
</dbReference>
<organism evidence="2 3">
    <name type="scientific">Lysinibacillus sphaericus</name>
    <name type="common">Bacillus sphaericus</name>
    <dbReference type="NCBI Taxonomy" id="1421"/>
    <lineage>
        <taxon>Bacteria</taxon>
        <taxon>Bacillati</taxon>
        <taxon>Bacillota</taxon>
        <taxon>Bacilli</taxon>
        <taxon>Bacillales</taxon>
        <taxon>Bacillaceae</taxon>
        <taxon>Lysinibacillus</taxon>
    </lineage>
</organism>
<gene>
    <name evidence="2" type="ORF">LYSIN_01728</name>
</gene>